<reference evidence="2 3" key="2">
    <citation type="submission" date="2015-01" db="EMBL/GenBank/DDBJ databases">
        <authorList>
            <consortium name="NBRP consortium"/>
            <person name="Sawabe T."/>
            <person name="Meirelles P."/>
            <person name="Feng G."/>
            <person name="Sayaka M."/>
            <person name="Hattori M."/>
            <person name="Ohkuma M."/>
        </authorList>
    </citation>
    <scope>NUCLEOTIDE SEQUENCE [LARGE SCALE GENOMIC DNA]</scope>
    <source>
        <strain evidence="3">JCM 19231</strain>
    </source>
</reference>
<feature type="domain" description="PhnA protein N-terminal proteobacterial" evidence="1">
    <location>
        <begin position="6"/>
        <end position="52"/>
    </location>
</feature>
<organism evidence="2 3">
    <name type="scientific">Vibrio ishigakensis</name>
    <dbReference type="NCBI Taxonomy" id="1481914"/>
    <lineage>
        <taxon>Bacteria</taxon>
        <taxon>Pseudomonadati</taxon>
        <taxon>Pseudomonadota</taxon>
        <taxon>Gammaproteobacteria</taxon>
        <taxon>Vibrionales</taxon>
        <taxon>Vibrionaceae</taxon>
        <taxon>Vibrio</taxon>
    </lineage>
</organism>
<proteinExistence type="predicted"/>
<dbReference type="AlphaFoldDB" id="A0A0B8NMH1"/>
<dbReference type="InterPro" id="IPR013991">
    <property type="entry name" value="PhnaA_N_proteobac"/>
</dbReference>
<evidence type="ECO:0000313" key="3">
    <source>
        <dbReference type="Proteomes" id="UP000031671"/>
    </source>
</evidence>
<reference evidence="2 3" key="1">
    <citation type="submission" date="2015-01" db="EMBL/GenBank/DDBJ databases">
        <title>Vibrio sp. C1 JCM 19231 whole genome shotgun sequence.</title>
        <authorList>
            <person name="Sawabe T."/>
            <person name="Meirelles P."/>
            <person name="Feng G."/>
            <person name="Sayaka M."/>
            <person name="Hattori M."/>
            <person name="Ohkuma M."/>
        </authorList>
    </citation>
    <scope>NUCLEOTIDE SEQUENCE [LARGE SCALE GENOMIC DNA]</scope>
    <source>
        <strain evidence="3">JCM 19231</strain>
    </source>
</reference>
<name>A0A0B8NMH1_9VIBR</name>
<protein>
    <submittedName>
        <fullName evidence="2">Alkylphosphonate utilization operon protein phnA</fullName>
    </submittedName>
</protein>
<gene>
    <name evidence="2" type="ORF">JCM19231_3931</name>
</gene>
<evidence type="ECO:0000313" key="2">
    <source>
        <dbReference type="EMBL" id="GAM55850.1"/>
    </source>
</evidence>
<keyword evidence="3" id="KW-1185">Reference proteome</keyword>
<evidence type="ECO:0000259" key="1">
    <source>
        <dbReference type="SMART" id="SM00782"/>
    </source>
</evidence>
<dbReference type="Proteomes" id="UP000031671">
    <property type="component" value="Unassembled WGS sequence"/>
</dbReference>
<accession>A0A0B8NMH1</accession>
<sequence>MSIETTLLQRSGDKCELCGSTSDLKPFAVAPHTQVTVDHGAILCDTCRTQVEDPEQMDVNHWRCLNDSMWSQEAPVQVLAWRQLTRLARSEGWLKTF</sequence>
<comment type="caution">
    <text evidence="2">The sequence shown here is derived from an EMBL/GenBank/DDBJ whole genome shotgun (WGS) entry which is preliminary data.</text>
</comment>
<dbReference type="SMART" id="SM00782">
    <property type="entry name" value="PhnA_Zn_Ribbon"/>
    <property type="match status" value="1"/>
</dbReference>
<dbReference type="EMBL" id="BBRZ01000019">
    <property type="protein sequence ID" value="GAM55850.1"/>
    <property type="molecule type" value="Genomic_DNA"/>
</dbReference>